<dbReference type="SMART" id="SM00271">
    <property type="entry name" value="DnaJ"/>
    <property type="match status" value="1"/>
</dbReference>
<dbReference type="Gene3D" id="1.10.287.110">
    <property type="entry name" value="DnaJ domain"/>
    <property type="match status" value="1"/>
</dbReference>
<dbReference type="CDD" id="cd06257">
    <property type="entry name" value="DnaJ"/>
    <property type="match status" value="1"/>
</dbReference>
<accession>A0A1M5YX18</accession>
<evidence type="ECO:0000313" key="4">
    <source>
        <dbReference type="Proteomes" id="UP000184241"/>
    </source>
</evidence>
<dbReference type="AlphaFoldDB" id="A0A1M5YX18"/>
<evidence type="ECO:0000313" key="3">
    <source>
        <dbReference type="EMBL" id="SHI16571.1"/>
    </source>
</evidence>
<keyword evidence="1" id="KW-0235">DNA replication</keyword>
<dbReference type="Pfam" id="PF00226">
    <property type="entry name" value="DnaJ"/>
    <property type="match status" value="1"/>
</dbReference>
<evidence type="ECO:0000256" key="1">
    <source>
        <dbReference type="ARBA" id="ARBA00022705"/>
    </source>
</evidence>
<dbReference type="RefSeq" id="WP_073019594.1">
    <property type="nucleotide sequence ID" value="NZ_FQXU01000007.1"/>
</dbReference>
<proteinExistence type="predicted"/>
<dbReference type="EMBL" id="FQXU01000007">
    <property type="protein sequence ID" value="SHI16571.1"/>
    <property type="molecule type" value="Genomic_DNA"/>
</dbReference>
<dbReference type="Proteomes" id="UP000184241">
    <property type="component" value="Unassembled WGS sequence"/>
</dbReference>
<protein>
    <submittedName>
        <fullName evidence="3">Molecular chaperone DnaJ</fullName>
    </submittedName>
</protein>
<dbReference type="InterPro" id="IPR050817">
    <property type="entry name" value="DjlA_DnaK_co-chaperone"/>
</dbReference>
<gene>
    <name evidence="3" type="ORF">SAMN02745941_02300</name>
</gene>
<dbReference type="InterPro" id="IPR001623">
    <property type="entry name" value="DnaJ_domain"/>
</dbReference>
<reference evidence="3 4" key="1">
    <citation type="submission" date="2016-11" db="EMBL/GenBank/DDBJ databases">
        <authorList>
            <person name="Jaros S."/>
            <person name="Januszkiewicz K."/>
            <person name="Wedrychowicz H."/>
        </authorList>
    </citation>
    <scope>NUCLEOTIDE SEQUENCE [LARGE SCALE GENOMIC DNA]</scope>
    <source>
        <strain evidence="3 4">DSM 6191</strain>
    </source>
</reference>
<dbReference type="PRINTS" id="PR00625">
    <property type="entry name" value="JDOMAIN"/>
</dbReference>
<dbReference type="SUPFAM" id="SSF46565">
    <property type="entry name" value="Chaperone J-domain"/>
    <property type="match status" value="1"/>
</dbReference>
<dbReference type="InterPro" id="IPR036869">
    <property type="entry name" value="J_dom_sf"/>
</dbReference>
<name>A0A1M5YX18_9CLOT</name>
<feature type="domain" description="J" evidence="2">
    <location>
        <begin position="4"/>
        <end position="70"/>
    </location>
</feature>
<dbReference type="PROSITE" id="PS50076">
    <property type="entry name" value="DNAJ_2"/>
    <property type="match status" value="1"/>
</dbReference>
<dbReference type="Gene3D" id="1.25.40.10">
    <property type="entry name" value="Tetratricopeptide repeat domain"/>
    <property type="match status" value="1"/>
</dbReference>
<sequence length="198" mass="22599">MISDPYKVLGVSPDASDEEIAKSYRKLAKKYHPDLNQGNEEAARKMSEINSAYNQIKQGYTSQGSYNAGYGGQNTYGNDASYVNDYNSAIHYMNSGYYNEALNVLNNIPSRSAKWYYYSAVANLGIHNQITALEHARTAVRMDPNNFEYHLLLNRIQGSGAFYQNQSRGFGIPVFSFWKICLGYYLFRFFCSFFFGPY</sequence>
<dbReference type="SUPFAM" id="SSF48452">
    <property type="entry name" value="TPR-like"/>
    <property type="match status" value="1"/>
</dbReference>
<dbReference type="InterPro" id="IPR011990">
    <property type="entry name" value="TPR-like_helical_dom_sf"/>
</dbReference>
<dbReference type="GO" id="GO:0006260">
    <property type="term" value="P:DNA replication"/>
    <property type="evidence" value="ECO:0007669"/>
    <property type="project" value="UniProtKB-KW"/>
</dbReference>
<dbReference type="PANTHER" id="PTHR24074">
    <property type="entry name" value="CO-CHAPERONE PROTEIN DJLA"/>
    <property type="match status" value="1"/>
</dbReference>
<organism evidence="3 4">
    <name type="scientific">Clostridium intestinale DSM 6191</name>
    <dbReference type="NCBI Taxonomy" id="1121320"/>
    <lineage>
        <taxon>Bacteria</taxon>
        <taxon>Bacillati</taxon>
        <taxon>Bacillota</taxon>
        <taxon>Clostridia</taxon>
        <taxon>Eubacteriales</taxon>
        <taxon>Clostridiaceae</taxon>
        <taxon>Clostridium</taxon>
    </lineage>
</organism>
<evidence type="ECO:0000259" key="2">
    <source>
        <dbReference type="PROSITE" id="PS50076"/>
    </source>
</evidence>